<dbReference type="EMBL" id="QOHR01000012">
    <property type="protein sequence ID" value="REC56366.1"/>
    <property type="molecule type" value="Genomic_DNA"/>
</dbReference>
<organism evidence="1 2">
    <name type="scientific">Rhodosalinus sediminis</name>
    <dbReference type="NCBI Taxonomy" id="1940533"/>
    <lineage>
        <taxon>Bacteria</taxon>
        <taxon>Pseudomonadati</taxon>
        <taxon>Pseudomonadota</taxon>
        <taxon>Alphaproteobacteria</taxon>
        <taxon>Rhodobacterales</taxon>
        <taxon>Paracoccaceae</taxon>
        <taxon>Rhodosalinus</taxon>
    </lineage>
</organism>
<sequence length="59" mass="6222">MKTYLSDRALDALQEILAAGGVAAIHAFHASELRAAGLVECLGEMPRPGCALVRLTDLD</sequence>
<name>A0A3D9BSL5_9RHOB</name>
<dbReference type="Proteomes" id="UP000257131">
    <property type="component" value="Unassembled WGS sequence"/>
</dbReference>
<accession>A0A3D9BSL5</accession>
<gene>
    <name evidence="1" type="ORF">DRV84_10000</name>
</gene>
<reference evidence="1 2" key="1">
    <citation type="journal article" date="2017" name="Int. J. Syst. Evol. Microbiol.">
        <title>Rhodosalinus sediminis gen. nov., sp. nov., isolated from marine saltern.</title>
        <authorList>
            <person name="Guo L.Y."/>
            <person name="Ling S.K."/>
            <person name="Li C.M."/>
            <person name="Chen G.J."/>
            <person name="Du Z.J."/>
        </authorList>
    </citation>
    <scope>NUCLEOTIDE SEQUENCE [LARGE SCALE GENOMIC DNA]</scope>
    <source>
        <strain evidence="1 2">WDN1C137</strain>
    </source>
</reference>
<proteinExistence type="predicted"/>
<dbReference type="RefSeq" id="WP_115979972.1">
    <property type="nucleotide sequence ID" value="NZ_QOHR01000012.1"/>
</dbReference>
<keyword evidence="2" id="KW-1185">Reference proteome</keyword>
<protein>
    <submittedName>
        <fullName evidence="1">Uncharacterized protein</fullName>
    </submittedName>
</protein>
<comment type="caution">
    <text evidence="1">The sequence shown here is derived from an EMBL/GenBank/DDBJ whole genome shotgun (WGS) entry which is preliminary data.</text>
</comment>
<evidence type="ECO:0000313" key="1">
    <source>
        <dbReference type="EMBL" id="REC56366.1"/>
    </source>
</evidence>
<dbReference type="AlphaFoldDB" id="A0A3D9BSL5"/>
<evidence type="ECO:0000313" key="2">
    <source>
        <dbReference type="Proteomes" id="UP000257131"/>
    </source>
</evidence>